<gene>
    <name evidence="1" type="ordered locus">Rmet_6727</name>
</gene>
<organism evidence="1 2">
    <name type="scientific">Cupriavidus metallidurans (strain ATCC 43123 / DSM 2839 / NBRC 102507 / CH34)</name>
    <name type="common">Ralstonia metallidurans</name>
    <dbReference type="NCBI Taxonomy" id="266264"/>
    <lineage>
        <taxon>Bacteria</taxon>
        <taxon>Pseudomonadati</taxon>
        <taxon>Pseudomonadota</taxon>
        <taxon>Betaproteobacteria</taxon>
        <taxon>Burkholderiales</taxon>
        <taxon>Burkholderiaceae</taxon>
        <taxon>Cupriavidus</taxon>
    </lineage>
</organism>
<evidence type="ECO:0000313" key="1">
    <source>
        <dbReference type="EMBL" id="ADC45306.1"/>
    </source>
</evidence>
<dbReference type="EMBL" id="CP000353">
    <property type="protein sequence ID" value="ADC45306.1"/>
    <property type="molecule type" value="Genomic_DNA"/>
</dbReference>
<reference evidence="2" key="1">
    <citation type="journal article" date="2010" name="PLoS ONE">
        <title>The complete genome sequence of Cupriavidus metallidurans strain CH34, a master survivalist in harsh and anthropogenic environments.</title>
        <authorList>
            <person name="Janssen P.J."/>
            <person name="Van Houdt R."/>
            <person name="Moors H."/>
            <person name="Monsieurs P."/>
            <person name="Morin N."/>
            <person name="Michaux A."/>
            <person name="Benotmane M.A."/>
            <person name="Leys N."/>
            <person name="Vallaeys T."/>
            <person name="Lapidus A."/>
            <person name="Monchy S."/>
            <person name="Medigue C."/>
            <person name="Taghavi S."/>
            <person name="McCorkle S."/>
            <person name="Dunn J."/>
            <person name="van der Lelie D."/>
            <person name="Mergeay M."/>
        </authorList>
    </citation>
    <scope>NUCLEOTIDE SEQUENCE [LARGE SCALE GENOMIC DNA]</scope>
    <source>
        <strain evidence="2">ATCC 43123 / DSM 2839 / NBRC 102507 / CH34</strain>
    </source>
</reference>
<keyword evidence="2" id="KW-1185">Reference proteome</keyword>
<dbReference type="AlphaFoldDB" id="D3DYD6"/>
<dbReference type="Proteomes" id="UP000002429">
    <property type="component" value="Plasmid megaplasmid"/>
</dbReference>
<protein>
    <submittedName>
        <fullName evidence="1">Uncharacterized protein</fullName>
    </submittedName>
</protein>
<evidence type="ECO:0000313" key="2">
    <source>
        <dbReference type="Proteomes" id="UP000002429"/>
    </source>
</evidence>
<keyword evidence="1" id="KW-0614">Plasmid</keyword>
<dbReference type="KEGG" id="rme:Rmet_6727"/>
<geneLocation type="plasmid" evidence="1 2">
    <name>megaplasmid</name>
</geneLocation>
<dbReference type="HOGENOM" id="CLU_3419136_0_0_4"/>
<name>D3DYD6_CUPMC</name>
<accession>D3DYD6</accession>
<proteinExistence type="predicted"/>
<sequence length="25" mass="3370">MQKRREWKLSIRELRFDLFWLKRYA</sequence>